<evidence type="ECO:0000313" key="11">
    <source>
        <dbReference type="Proteomes" id="UP001175001"/>
    </source>
</evidence>
<evidence type="ECO:0000259" key="9">
    <source>
        <dbReference type="PROSITE" id="PS50850"/>
    </source>
</evidence>
<dbReference type="Proteomes" id="UP001175001">
    <property type="component" value="Unassembled WGS sequence"/>
</dbReference>
<comment type="caution">
    <text evidence="10">The sequence shown here is derived from an EMBL/GenBank/DDBJ whole genome shotgun (WGS) entry which is preliminary data.</text>
</comment>
<reference evidence="10" key="1">
    <citation type="submission" date="2023-06" db="EMBL/GenBank/DDBJ databases">
        <title>Multi-omics analyses reveal the molecular pathogenesis toolkit of Lasiodiplodia hormozganensis, a cross-kingdom pathogen.</title>
        <authorList>
            <person name="Felix C."/>
            <person name="Meneses R."/>
            <person name="Goncalves M.F.M."/>
            <person name="Tilleman L."/>
            <person name="Duarte A.S."/>
            <person name="Jorrin-Novo J.V."/>
            <person name="Van De Peer Y."/>
            <person name="Deforce D."/>
            <person name="Van Nieuwerburgh F."/>
            <person name="Esteves A.C."/>
            <person name="Alves A."/>
        </authorList>
    </citation>
    <scope>NUCLEOTIDE SEQUENCE</scope>
    <source>
        <strain evidence="10">CBS 339.90</strain>
    </source>
</reference>
<dbReference type="PANTHER" id="PTHR48022">
    <property type="entry name" value="PLASTIDIC GLUCOSE TRANSPORTER 4"/>
    <property type="match status" value="1"/>
</dbReference>
<dbReference type="InterPro" id="IPR005829">
    <property type="entry name" value="Sugar_transporter_CS"/>
</dbReference>
<keyword evidence="4 8" id="KW-0812">Transmembrane</keyword>
<feature type="transmembrane region" description="Helical" evidence="8">
    <location>
        <begin position="371"/>
        <end position="391"/>
    </location>
</feature>
<dbReference type="Gene3D" id="1.20.1250.20">
    <property type="entry name" value="MFS general substrate transporter like domains"/>
    <property type="match status" value="1"/>
</dbReference>
<evidence type="ECO:0000256" key="6">
    <source>
        <dbReference type="ARBA" id="ARBA00023136"/>
    </source>
</evidence>
<comment type="similarity">
    <text evidence="2 7">Belongs to the major facilitator superfamily. Sugar transporter (TC 2.A.1.1) family.</text>
</comment>
<organism evidence="10 11">
    <name type="scientific">Lasiodiplodia hormozganensis</name>
    <dbReference type="NCBI Taxonomy" id="869390"/>
    <lineage>
        <taxon>Eukaryota</taxon>
        <taxon>Fungi</taxon>
        <taxon>Dikarya</taxon>
        <taxon>Ascomycota</taxon>
        <taxon>Pezizomycotina</taxon>
        <taxon>Dothideomycetes</taxon>
        <taxon>Dothideomycetes incertae sedis</taxon>
        <taxon>Botryosphaeriales</taxon>
        <taxon>Botryosphaeriaceae</taxon>
        <taxon>Lasiodiplodia</taxon>
    </lineage>
</organism>
<feature type="transmembrane region" description="Helical" evidence="8">
    <location>
        <begin position="276"/>
        <end position="299"/>
    </location>
</feature>
<feature type="transmembrane region" description="Helical" evidence="8">
    <location>
        <begin position="248"/>
        <end position="269"/>
    </location>
</feature>
<dbReference type="NCBIfam" id="TIGR00879">
    <property type="entry name" value="SP"/>
    <property type="match status" value="1"/>
</dbReference>
<dbReference type="AlphaFoldDB" id="A0AA40CKA8"/>
<feature type="transmembrane region" description="Helical" evidence="8">
    <location>
        <begin position="86"/>
        <end position="112"/>
    </location>
</feature>
<evidence type="ECO:0000256" key="3">
    <source>
        <dbReference type="ARBA" id="ARBA00022448"/>
    </source>
</evidence>
<evidence type="ECO:0000256" key="8">
    <source>
        <dbReference type="SAM" id="Phobius"/>
    </source>
</evidence>
<dbReference type="InterPro" id="IPR003663">
    <property type="entry name" value="Sugar/inositol_transpt"/>
</dbReference>
<keyword evidence="6 8" id="KW-0472">Membrane</keyword>
<feature type="transmembrane region" description="Helical" evidence="8">
    <location>
        <begin position="118"/>
        <end position="140"/>
    </location>
</feature>
<feature type="transmembrane region" description="Helical" evidence="8">
    <location>
        <begin position="342"/>
        <end position="365"/>
    </location>
</feature>
<feature type="transmembrane region" description="Helical" evidence="8">
    <location>
        <begin position="305"/>
        <end position="330"/>
    </location>
</feature>
<protein>
    <submittedName>
        <fullName evidence="10">Sugar transporter STL1</fullName>
    </submittedName>
</protein>
<accession>A0AA40CKA8</accession>
<name>A0AA40CKA8_9PEZI</name>
<evidence type="ECO:0000256" key="4">
    <source>
        <dbReference type="ARBA" id="ARBA00022692"/>
    </source>
</evidence>
<dbReference type="GO" id="GO:0016020">
    <property type="term" value="C:membrane"/>
    <property type="evidence" value="ECO:0007669"/>
    <property type="project" value="UniProtKB-SubCell"/>
</dbReference>
<dbReference type="PANTHER" id="PTHR48022:SF28">
    <property type="entry name" value="MAJOR FACILITATOR SUPERFAMILY (MFS) PROFILE DOMAIN-CONTAINING PROTEIN-RELATED"/>
    <property type="match status" value="1"/>
</dbReference>
<dbReference type="InterPro" id="IPR036259">
    <property type="entry name" value="MFS_trans_sf"/>
</dbReference>
<keyword evidence="3 7" id="KW-0813">Transport</keyword>
<dbReference type="InterPro" id="IPR020846">
    <property type="entry name" value="MFS_dom"/>
</dbReference>
<dbReference type="PROSITE" id="PS00217">
    <property type="entry name" value="SUGAR_TRANSPORT_2"/>
    <property type="match status" value="1"/>
</dbReference>
<evidence type="ECO:0000313" key="10">
    <source>
        <dbReference type="EMBL" id="KAK0640204.1"/>
    </source>
</evidence>
<sequence>MLGNPSSTMTGLVTAIYDIGCAIGALTAFVFGEQMGLILGTVIQTTSYGYAQMFVSRIIVGIGVGLSTVAVPILQSETLPAHNRGALLVVQSALIIIGVALASWICFATLFAESSMQWRFPIACQIIFSLIVLMLCPWIVETPRWLAKRGKVEKARHILARVLNRPDDDPEVSGQLNEILDSIAIEEEDGEPSWGEVFTNRTKSRNLQRVCLGMGPYMMNQWSGVNALCYYLAYIFQEYLDYTQDLSLILASVAFTQYAIFSWPPYFYIDRIGRRWSIMLSSAGCAMCMAVIAGCLIVRTHANAAAAVAFMFLYLDFFTSGILPVSWSYSAEIQPLRVRNKATAVGVFSHWTSNFVVVMVTPIGLDSIGGNYFWIWAVICALFIPLIYFFGVETSGRSLEQVDQMFFDEPRLCMGLNPNHRRVIRATAADEEERYSKFVRLHEVKEKAVELVEDGGAK</sequence>
<keyword evidence="11" id="KW-1185">Reference proteome</keyword>
<keyword evidence="5 8" id="KW-1133">Transmembrane helix</keyword>
<dbReference type="PRINTS" id="PR00171">
    <property type="entry name" value="SUGRTRNSPORT"/>
</dbReference>
<evidence type="ECO:0000256" key="7">
    <source>
        <dbReference type="RuleBase" id="RU003346"/>
    </source>
</evidence>
<evidence type="ECO:0000256" key="2">
    <source>
        <dbReference type="ARBA" id="ARBA00010992"/>
    </source>
</evidence>
<evidence type="ECO:0000256" key="5">
    <source>
        <dbReference type="ARBA" id="ARBA00022989"/>
    </source>
</evidence>
<dbReference type="EMBL" id="JAUJDW010000086">
    <property type="protein sequence ID" value="KAK0640204.1"/>
    <property type="molecule type" value="Genomic_DNA"/>
</dbReference>
<dbReference type="Pfam" id="PF00083">
    <property type="entry name" value="Sugar_tr"/>
    <property type="match status" value="1"/>
</dbReference>
<keyword evidence="10" id="KW-0762">Sugar transport</keyword>
<proteinExistence type="inferred from homology"/>
<feature type="domain" description="Major facilitator superfamily (MFS) profile" evidence="9">
    <location>
        <begin position="1"/>
        <end position="395"/>
    </location>
</feature>
<dbReference type="PROSITE" id="PS50850">
    <property type="entry name" value="MFS"/>
    <property type="match status" value="1"/>
</dbReference>
<dbReference type="InterPro" id="IPR005828">
    <property type="entry name" value="MFS_sugar_transport-like"/>
</dbReference>
<evidence type="ECO:0000256" key="1">
    <source>
        <dbReference type="ARBA" id="ARBA00004141"/>
    </source>
</evidence>
<dbReference type="SUPFAM" id="SSF103473">
    <property type="entry name" value="MFS general substrate transporter"/>
    <property type="match status" value="1"/>
</dbReference>
<comment type="subcellular location">
    <subcellularLocation>
        <location evidence="1">Membrane</location>
        <topology evidence="1">Multi-pass membrane protein</topology>
    </subcellularLocation>
</comment>
<dbReference type="GO" id="GO:0005351">
    <property type="term" value="F:carbohydrate:proton symporter activity"/>
    <property type="evidence" value="ECO:0007669"/>
    <property type="project" value="TreeGrafter"/>
</dbReference>
<gene>
    <name evidence="10" type="primary">STL1_5</name>
    <name evidence="10" type="ORF">DIS24_g9555</name>
</gene>
<feature type="transmembrane region" description="Helical" evidence="8">
    <location>
        <begin position="51"/>
        <end position="74"/>
    </location>
</feature>
<feature type="transmembrane region" description="Helical" evidence="8">
    <location>
        <begin position="12"/>
        <end position="31"/>
    </location>
</feature>
<dbReference type="InterPro" id="IPR050360">
    <property type="entry name" value="MFS_Sugar_Transporters"/>
</dbReference>